<gene>
    <name evidence="2" type="ORF">PoB_003179500</name>
</gene>
<protein>
    <submittedName>
        <fullName evidence="2">Uncharacterized protein</fullName>
    </submittedName>
</protein>
<dbReference type="EMBL" id="BLXT01003747">
    <property type="protein sequence ID" value="GFO05290.1"/>
    <property type="molecule type" value="Genomic_DNA"/>
</dbReference>
<evidence type="ECO:0000313" key="3">
    <source>
        <dbReference type="Proteomes" id="UP000735302"/>
    </source>
</evidence>
<dbReference type="AlphaFoldDB" id="A0AAV4AAT7"/>
<evidence type="ECO:0000313" key="2">
    <source>
        <dbReference type="EMBL" id="GFO05290.1"/>
    </source>
</evidence>
<dbReference type="Proteomes" id="UP000735302">
    <property type="component" value="Unassembled WGS sequence"/>
</dbReference>
<comment type="caution">
    <text evidence="2">The sequence shown here is derived from an EMBL/GenBank/DDBJ whole genome shotgun (WGS) entry which is preliminary data.</text>
</comment>
<feature type="region of interest" description="Disordered" evidence="1">
    <location>
        <begin position="70"/>
        <end position="93"/>
    </location>
</feature>
<accession>A0AAV4AAT7</accession>
<proteinExistence type="predicted"/>
<reference evidence="2 3" key="1">
    <citation type="journal article" date="2021" name="Elife">
        <title>Chloroplast acquisition without the gene transfer in kleptoplastic sea slugs, Plakobranchus ocellatus.</title>
        <authorList>
            <person name="Maeda T."/>
            <person name="Takahashi S."/>
            <person name="Yoshida T."/>
            <person name="Shimamura S."/>
            <person name="Takaki Y."/>
            <person name="Nagai Y."/>
            <person name="Toyoda A."/>
            <person name="Suzuki Y."/>
            <person name="Arimoto A."/>
            <person name="Ishii H."/>
            <person name="Satoh N."/>
            <person name="Nishiyama T."/>
            <person name="Hasebe M."/>
            <person name="Maruyama T."/>
            <person name="Minagawa J."/>
            <person name="Obokata J."/>
            <person name="Shigenobu S."/>
        </authorList>
    </citation>
    <scope>NUCLEOTIDE SEQUENCE [LARGE SCALE GENOMIC DNA]</scope>
</reference>
<feature type="compositionally biased region" description="Polar residues" evidence="1">
    <location>
        <begin position="78"/>
        <end position="93"/>
    </location>
</feature>
<sequence>MHETYGKSSSLPQEYATWWKPKCDHTKLVDDFHNKKKKSGPKVFMSLSTPYRIRVRGEWLVVEQATDNNGQLGHGLSHATQPASSRNWLTSSNNKIPQTTTSLDQRNQQPSTICTMPPATSLHFYRKRQTFEALAGERPQNLNSVYTVVREVLATLEERTQNLEASFYGPGGSPETEVKQWYLPLQLILRPARYSGLLSMNQLNEIYDRHIDITDILTVDEDSLIQSTRRRQLPRDGHKLRETAEGFGAGHQAKYRGEFGKLAVAIWLEHLR</sequence>
<organism evidence="2 3">
    <name type="scientific">Plakobranchus ocellatus</name>
    <dbReference type="NCBI Taxonomy" id="259542"/>
    <lineage>
        <taxon>Eukaryota</taxon>
        <taxon>Metazoa</taxon>
        <taxon>Spiralia</taxon>
        <taxon>Lophotrochozoa</taxon>
        <taxon>Mollusca</taxon>
        <taxon>Gastropoda</taxon>
        <taxon>Heterobranchia</taxon>
        <taxon>Euthyneura</taxon>
        <taxon>Panpulmonata</taxon>
        <taxon>Sacoglossa</taxon>
        <taxon>Placobranchoidea</taxon>
        <taxon>Plakobranchidae</taxon>
        <taxon>Plakobranchus</taxon>
    </lineage>
</organism>
<name>A0AAV4AAT7_9GAST</name>
<evidence type="ECO:0000256" key="1">
    <source>
        <dbReference type="SAM" id="MobiDB-lite"/>
    </source>
</evidence>
<keyword evidence="3" id="KW-1185">Reference proteome</keyword>